<evidence type="ECO:0000256" key="1">
    <source>
        <dbReference type="SAM" id="Phobius"/>
    </source>
</evidence>
<name>A0A5B9PI89_9BACT</name>
<dbReference type="OrthoDB" id="8754159at2"/>
<evidence type="ECO:0000313" key="3">
    <source>
        <dbReference type="EMBL" id="QEG25010.1"/>
    </source>
</evidence>
<evidence type="ECO:0000313" key="4">
    <source>
        <dbReference type="Proteomes" id="UP000322214"/>
    </source>
</evidence>
<dbReference type="PANTHER" id="PTHR37938">
    <property type="entry name" value="BLL0215 PROTEIN"/>
    <property type="match status" value="1"/>
</dbReference>
<dbReference type="STRING" id="980251.GCA_001642875_04932"/>
<keyword evidence="1" id="KW-0472">Membrane</keyword>
<accession>A0A5B9PI89</accession>
<evidence type="ECO:0000259" key="2">
    <source>
        <dbReference type="Pfam" id="PF03703"/>
    </source>
</evidence>
<keyword evidence="1" id="KW-1133">Transmembrane helix</keyword>
<feature type="transmembrane region" description="Helical" evidence="1">
    <location>
        <begin position="34"/>
        <end position="59"/>
    </location>
</feature>
<keyword evidence="1" id="KW-0812">Transmembrane</keyword>
<dbReference type="InterPro" id="IPR005182">
    <property type="entry name" value="YdbS-like_PH"/>
</dbReference>
<dbReference type="AlphaFoldDB" id="A0A5B9PI89"/>
<sequence length="199" mass="21995">MARLHRLRSRGYNAPMSNDTIIKDAEFNDAVTTYWLLNGILLCIVTVIGLVALPFWIIIGKFFTRKYLASHRCTLTDKSLKVSKGIFTKIEKTVPLDRITDLGIVQGPIMRYFDIEALSVETAGNSSGSSLVQLTGIKDGRAFRDLVLAQRDTVTLANSGPSDSVTVASAVTSNDQTVQLLTEIRDTMRNIENKLDNQS</sequence>
<dbReference type="PANTHER" id="PTHR37938:SF1">
    <property type="entry name" value="BLL0215 PROTEIN"/>
    <property type="match status" value="1"/>
</dbReference>
<proteinExistence type="predicted"/>
<feature type="domain" description="YdbS-like PH" evidence="2">
    <location>
        <begin position="72"/>
        <end position="145"/>
    </location>
</feature>
<reference evidence="3 4" key="1">
    <citation type="submission" date="2019-08" db="EMBL/GenBank/DDBJ databases">
        <title>Deep-cultivation of Planctomycetes and their phenomic and genomic characterization uncovers novel biology.</title>
        <authorList>
            <person name="Wiegand S."/>
            <person name="Jogler M."/>
            <person name="Boedeker C."/>
            <person name="Pinto D."/>
            <person name="Vollmers J."/>
            <person name="Rivas-Marin E."/>
            <person name="Kohn T."/>
            <person name="Peeters S.H."/>
            <person name="Heuer A."/>
            <person name="Rast P."/>
            <person name="Oberbeckmann S."/>
            <person name="Bunk B."/>
            <person name="Jeske O."/>
            <person name="Meyerdierks A."/>
            <person name="Storesund J.E."/>
            <person name="Kallscheuer N."/>
            <person name="Luecker S."/>
            <person name="Lage O.M."/>
            <person name="Pohl T."/>
            <person name="Merkel B.J."/>
            <person name="Hornburger P."/>
            <person name="Mueller R.-W."/>
            <person name="Bruemmer F."/>
            <person name="Labrenz M."/>
            <person name="Spormann A.M."/>
            <person name="Op den Camp H."/>
            <person name="Overmann J."/>
            <person name="Amann R."/>
            <person name="Jetten M.S.M."/>
            <person name="Mascher T."/>
            <person name="Medema M.H."/>
            <person name="Devos D.P."/>
            <person name="Kaster A.-K."/>
            <person name="Ovreas L."/>
            <person name="Rohde M."/>
            <person name="Galperin M.Y."/>
            <person name="Jogler C."/>
        </authorList>
    </citation>
    <scope>NUCLEOTIDE SEQUENCE [LARGE SCALE GENOMIC DNA]</scope>
    <source>
        <strain evidence="3 4">FC18</strain>
    </source>
</reference>
<keyword evidence="4" id="KW-1185">Reference proteome</keyword>
<dbReference type="Proteomes" id="UP000322214">
    <property type="component" value="Chromosome"/>
</dbReference>
<dbReference type="Pfam" id="PF03703">
    <property type="entry name" value="bPH_2"/>
    <property type="match status" value="1"/>
</dbReference>
<protein>
    <submittedName>
        <fullName evidence="3">Bacterial membrane flanked domain protein</fullName>
    </submittedName>
</protein>
<gene>
    <name evidence="3" type="ORF">MFFC18_49330</name>
</gene>
<dbReference type="KEGG" id="mff:MFFC18_49330"/>
<organism evidence="3 4">
    <name type="scientific">Mariniblastus fucicola</name>
    <dbReference type="NCBI Taxonomy" id="980251"/>
    <lineage>
        <taxon>Bacteria</taxon>
        <taxon>Pseudomonadati</taxon>
        <taxon>Planctomycetota</taxon>
        <taxon>Planctomycetia</taxon>
        <taxon>Pirellulales</taxon>
        <taxon>Pirellulaceae</taxon>
        <taxon>Mariniblastus</taxon>
    </lineage>
</organism>
<dbReference type="EMBL" id="CP042912">
    <property type="protein sequence ID" value="QEG25010.1"/>
    <property type="molecule type" value="Genomic_DNA"/>
</dbReference>